<name>A0A3B0VPV2_9ZZZZ</name>
<accession>A0A3B0VPV2</accession>
<proteinExistence type="predicted"/>
<evidence type="ECO:0000313" key="1">
    <source>
        <dbReference type="EMBL" id="VAW41122.1"/>
    </source>
</evidence>
<protein>
    <recommendedName>
        <fullName evidence="2">Pancreas/duodenum homeobox protein 1</fullName>
    </recommendedName>
</protein>
<evidence type="ECO:0008006" key="2">
    <source>
        <dbReference type="Google" id="ProtNLM"/>
    </source>
</evidence>
<dbReference type="AlphaFoldDB" id="A0A3B0VPV2"/>
<reference evidence="1" key="1">
    <citation type="submission" date="2018-06" db="EMBL/GenBank/DDBJ databases">
        <authorList>
            <person name="Zhirakovskaya E."/>
        </authorList>
    </citation>
    <scope>NUCLEOTIDE SEQUENCE</scope>
</reference>
<gene>
    <name evidence="1" type="ORF">MNBD_DELTA04-950</name>
</gene>
<organism evidence="1">
    <name type="scientific">hydrothermal vent metagenome</name>
    <dbReference type="NCBI Taxonomy" id="652676"/>
    <lineage>
        <taxon>unclassified sequences</taxon>
        <taxon>metagenomes</taxon>
        <taxon>ecological metagenomes</taxon>
    </lineage>
</organism>
<sequence length="134" mass="15146">MDSETLITIFSEDTLETLFPAQRTNDFFEALFGDADEGAYDIKLSFHEYDEGASMLRFYLDLYERPGCCLVCSLTHGLPGVFSRHPVIDIKGLVADIERQLDGRARCVDWKLGTTQQREKSLHSIPLNIFIAPA</sequence>
<dbReference type="EMBL" id="UOEY01000118">
    <property type="protein sequence ID" value="VAW41122.1"/>
    <property type="molecule type" value="Genomic_DNA"/>
</dbReference>